<dbReference type="AlphaFoldDB" id="A0A0B7BMR4"/>
<evidence type="ECO:0000313" key="1">
    <source>
        <dbReference type="EMBL" id="CEK94243.1"/>
    </source>
</evidence>
<name>A0A0B7BMR4_9EUPU</name>
<protein>
    <submittedName>
        <fullName evidence="1">Uncharacterized protein</fullName>
    </submittedName>
</protein>
<feature type="non-terminal residue" evidence="1">
    <location>
        <position position="118"/>
    </location>
</feature>
<accession>A0A0B7BMR4</accession>
<proteinExistence type="predicted"/>
<sequence>MSLKCKFTTMQKVTAQLYSYFCREARRGGLYHNLQDPKKRTQHVLGINRMSFCRWIEQDCSDERKEHIKGRKRKTDDFDKDVIVREIHKMFKVNDVVTLRKLKSRLRIQCDIDISKSS</sequence>
<dbReference type="EMBL" id="HACG01047378">
    <property type="protein sequence ID" value="CEK94243.1"/>
    <property type="molecule type" value="Transcribed_RNA"/>
</dbReference>
<organism evidence="1">
    <name type="scientific">Arion vulgaris</name>
    <dbReference type="NCBI Taxonomy" id="1028688"/>
    <lineage>
        <taxon>Eukaryota</taxon>
        <taxon>Metazoa</taxon>
        <taxon>Spiralia</taxon>
        <taxon>Lophotrochozoa</taxon>
        <taxon>Mollusca</taxon>
        <taxon>Gastropoda</taxon>
        <taxon>Heterobranchia</taxon>
        <taxon>Euthyneura</taxon>
        <taxon>Panpulmonata</taxon>
        <taxon>Eupulmonata</taxon>
        <taxon>Stylommatophora</taxon>
        <taxon>Helicina</taxon>
        <taxon>Arionoidea</taxon>
        <taxon>Arionidae</taxon>
        <taxon>Arion</taxon>
    </lineage>
</organism>
<reference evidence="1" key="1">
    <citation type="submission" date="2014-12" db="EMBL/GenBank/DDBJ databases">
        <title>Insight into the proteome of Arion vulgaris.</title>
        <authorList>
            <person name="Aradska J."/>
            <person name="Bulat T."/>
            <person name="Smidak R."/>
            <person name="Sarate P."/>
            <person name="Gangsoo J."/>
            <person name="Sialana F."/>
            <person name="Bilban M."/>
            <person name="Lubec G."/>
        </authorList>
    </citation>
    <scope>NUCLEOTIDE SEQUENCE</scope>
    <source>
        <tissue evidence="1">Skin</tissue>
    </source>
</reference>
<gene>
    <name evidence="1" type="primary">ORF199853</name>
</gene>